<evidence type="ECO:0000259" key="7">
    <source>
        <dbReference type="PROSITE" id="PS50089"/>
    </source>
</evidence>
<dbReference type="Gene3D" id="3.30.40.10">
    <property type="entry name" value="Zinc/RING finger domain, C3HC4 (zinc finger)"/>
    <property type="match status" value="1"/>
</dbReference>
<feature type="compositionally biased region" description="Low complexity" evidence="6">
    <location>
        <begin position="845"/>
        <end position="862"/>
    </location>
</feature>
<keyword evidence="4" id="KW-0862">Zinc</keyword>
<feature type="region of interest" description="Disordered" evidence="6">
    <location>
        <begin position="1485"/>
        <end position="1511"/>
    </location>
</feature>
<reference evidence="9" key="1">
    <citation type="submission" date="2025-08" db="UniProtKB">
        <authorList>
            <consortium name="RefSeq"/>
        </authorList>
    </citation>
    <scope>IDENTIFICATION</scope>
</reference>
<dbReference type="Pfam" id="PF23410">
    <property type="entry name" value="Beta-prop_VPS8"/>
    <property type="match status" value="1"/>
</dbReference>
<dbReference type="PROSITE" id="PS50089">
    <property type="entry name" value="ZF_RING_2"/>
    <property type="match status" value="1"/>
</dbReference>
<dbReference type="Gene3D" id="2.130.10.10">
    <property type="entry name" value="YVTN repeat-like/Quinoprotein amine dehydrogenase"/>
    <property type="match status" value="1"/>
</dbReference>
<dbReference type="Pfam" id="PF12816">
    <property type="entry name" value="TPR_Vps8"/>
    <property type="match status" value="2"/>
</dbReference>
<evidence type="ECO:0000256" key="2">
    <source>
        <dbReference type="ARBA" id="ARBA00022723"/>
    </source>
</evidence>
<name>A0ABM3D9K6_SALSA</name>
<evidence type="ECO:0000313" key="9">
    <source>
        <dbReference type="RefSeq" id="XP_045555485.1"/>
    </source>
</evidence>
<dbReference type="RefSeq" id="XP_045555485.1">
    <property type="nucleotide sequence ID" value="XM_045699529.1"/>
</dbReference>
<evidence type="ECO:0000256" key="3">
    <source>
        <dbReference type="ARBA" id="ARBA00022771"/>
    </source>
</evidence>
<dbReference type="Proteomes" id="UP001652741">
    <property type="component" value="Chromosome ssa17"/>
</dbReference>
<dbReference type="PANTHER" id="PTHR12616:SF8">
    <property type="entry name" value="VACUOLAR PROTEIN SORTING-ASSOCIATED PROTEIN 8 HOMOLOG"/>
    <property type="match status" value="1"/>
</dbReference>
<keyword evidence="8" id="KW-1185">Reference proteome</keyword>
<evidence type="ECO:0000313" key="8">
    <source>
        <dbReference type="Proteomes" id="UP001652741"/>
    </source>
</evidence>
<protein>
    <submittedName>
        <fullName evidence="9">Vacuolar protein sorting-associated protein 8 homolog isoform X1</fullName>
    </submittedName>
</protein>
<sequence length="1511" mass="169445">MSGSPDTRSLVSASSQLNLMEIDTIDDKEFDIPQVDTPPTLESILNEPEDEEEPFILEDTCLLNTENIDAHSCETSSLASSDSGDRTHLKRKRKTVELSTTVHGSVLRHSILKGISAQIVSAADKVDAGLPTAVTVSGVIVVGTSHGLALVFGKDLNQALRLCLGSTATGAEYGAVSALSINHHCTRLLCGFAKGHITMWDLANGKLLRSITDAHPPGTAVLHVKFTDDPTLAVCNDSGGSVFELAFRRLMGMRTCESRCLFSGSKGEVCNVEPLLTAPDLKDHPITPYSLLAMASLTKILVIGLKPSLKVWMTFPYGKTDPASVPQLAWQFVPVQKVVNPVLAFCRGDTIHFLLVKKDETGTIHVIKQRQLQLNCDIISLNWINSRTLVVMDSGEKLRVVDRPSQEELESLDVAEVQLVYNSSHFKSLATGGNVSQALALVGEKACYQSVCSYAGQMVLLGTKSAHIMTLRNWRERVDCLLKQERFVEALSLAWSFHEGTAKAVLGLFGDPAKRKGVVADKMIEILFQYVERSVKKCPEHGKIQVMEQHFQDMVPVMVDYCLLLQRTDLLFNQLYTRLVENCVARGVFLESLEPYIVSERLGCVTAPVMRDLLTHLQDNNMMDSVENCLIHLDITSLDIQQVGGEESGEEGRGDMMDSVENCLIHLDITSLDIQQVGGEESGEEGRGDMMDSVENCLIHLDITSLDIQQVVQMCWDNQLYDAMIYVFNRGMNDYINPMEKLFQVIGPPLREGKALTDEQVVMGNKLLVYISCSLAGRAYPLGDIPEDLVSQVKNQVFEFLIRLHSAEAAQEEELYPYIRTLVHFDTPEFLNVLALVSQVWETPQKTTTTPQRTTSTTPPTQGEVSTSLQTQLVSQHTLEDFKNDKQALEYQQRIVDILLKVMVENSDFTPSQVGCLFTFLARQLAKPDNTLFVNRKLFDQVLEFLCSPDDDSRHTERQQVLLELLQVGGVGQFDEGRLLGLAEKAEFYQICEFLYEQKHLHDKILDCYLRDPVRKEEIFNYIHNLLSMPGYSSEEKHCVWDKALLHIAELVTLDPAKSADLVAMHFPEEVRPIITRLQDDHLVFQFLRCLLDQREGPHPQALLRLSPDLHELHIGLLCRFSPRQLTDFLKASQDYRLEEAIQITEQYQLHEATAYLLEKKGDSHGAFQVLLKTLKDKLSSVTSDKMSEEEGETEREEESPLQRVEGSLGDIIALCHRSSQSLNQEQRGVLWFPLLEAMMSPQKLLKGLNTRHTSEVLKELTMKVLNSMSIFIPLPAIIQHILQDPVYGKGKLAEIQGLILGMLETFNYEQTLLETTTSLLNRDLHWSLSHLRAAVSRALHPRQDHCNICLQQYKRRQDSPDQIIIFSCGHLYHCQCLQRKGSGHAESRLLQVWSCYKCISSQRGRGRVTTETGRGRSTSLAQTKVMSREAGEDGKKVFSETTLDPQQCQSWDQLRCLYRGPSRLAILSEISHCHGNEKAGLLNPSQPGTGSIFHSENFQLKLSPPPSVEE</sequence>
<evidence type="ECO:0000256" key="5">
    <source>
        <dbReference type="PROSITE-ProRule" id="PRU00175"/>
    </source>
</evidence>
<dbReference type="InterPro" id="IPR015943">
    <property type="entry name" value="WD40/YVTN_repeat-like_dom_sf"/>
</dbReference>
<dbReference type="InterPro" id="IPR056939">
    <property type="entry name" value="Znf_RING_Vps8"/>
</dbReference>
<dbReference type="InterPro" id="IPR025941">
    <property type="entry name" value="Vps8_central_dom"/>
</dbReference>
<dbReference type="InterPro" id="IPR001841">
    <property type="entry name" value="Znf_RING"/>
</dbReference>
<feature type="compositionally biased region" description="Acidic residues" evidence="6">
    <location>
        <begin position="1188"/>
        <end position="1200"/>
    </location>
</feature>
<dbReference type="InterPro" id="IPR045111">
    <property type="entry name" value="Vps41/Vps8"/>
</dbReference>
<dbReference type="SUPFAM" id="SSF50978">
    <property type="entry name" value="WD40 repeat-like"/>
    <property type="match status" value="1"/>
</dbReference>
<dbReference type="PANTHER" id="PTHR12616">
    <property type="entry name" value="VACUOLAR PROTEIN SORTING VPS41"/>
    <property type="match status" value="1"/>
</dbReference>
<dbReference type="GeneID" id="106575830"/>
<dbReference type="SMART" id="SM00184">
    <property type="entry name" value="RING"/>
    <property type="match status" value="1"/>
</dbReference>
<keyword evidence="2" id="KW-0479">Metal-binding</keyword>
<feature type="domain" description="RING-type" evidence="7">
    <location>
        <begin position="1347"/>
        <end position="1399"/>
    </location>
</feature>
<keyword evidence="3 5" id="KW-0863">Zinc-finger</keyword>
<evidence type="ECO:0000256" key="1">
    <source>
        <dbReference type="ARBA" id="ARBA00009422"/>
    </source>
</evidence>
<accession>A0ABM3D9K6</accession>
<dbReference type="Pfam" id="PF23556">
    <property type="entry name" value="TPR_Vps41"/>
    <property type="match status" value="1"/>
</dbReference>
<dbReference type="CDD" id="cd16687">
    <property type="entry name" value="RING-H2_Vps8"/>
    <property type="match status" value="1"/>
</dbReference>
<evidence type="ECO:0000256" key="6">
    <source>
        <dbReference type="SAM" id="MobiDB-lite"/>
    </source>
</evidence>
<proteinExistence type="inferred from homology"/>
<dbReference type="Pfam" id="PF23412">
    <property type="entry name" value="zf_RING_Vps8"/>
    <property type="match status" value="1"/>
</dbReference>
<dbReference type="InterPro" id="IPR036322">
    <property type="entry name" value="WD40_repeat_dom_sf"/>
</dbReference>
<feature type="region of interest" description="Disordered" evidence="6">
    <location>
        <begin position="1182"/>
        <end position="1202"/>
    </location>
</feature>
<feature type="region of interest" description="Disordered" evidence="6">
    <location>
        <begin position="845"/>
        <end position="866"/>
    </location>
</feature>
<organism evidence="8 9">
    <name type="scientific">Salmo salar</name>
    <name type="common">Atlantic salmon</name>
    <dbReference type="NCBI Taxonomy" id="8030"/>
    <lineage>
        <taxon>Eukaryota</taxon>
        <taxon>Metazoa</taxon>
        <taxon>Chordata</taxon>
        <taxon>Craniata</taxon>
        <taxon>Vertebrata</taxon>
        <taxon>Euteleostomi</taxon>
        <taxon>Actinopterygii</taxon>
        <taxon>Neopterygii</taxon>
        <taxon>Teleostei</taxon>
        <taxon>Protacanthopterygii</taxon>
        <taxon>Salmoniformes</taxon>
        <taxon>Salmonidae</taxon>
        <taxon>Salmoninae</taxon>
        <taxon>Salmo</taxon>
    </lineage>
</organism>
<evidence type="ECO:0000256" key="4">
    <source>
        <dbReference type="ARBA" id="ARBA00022833"/>
    </source>
</evidence>
<dbReference type="InterPro" id="IPR013083">
    <property type="entry name" value="Znf_RING/FYVE/PHD"/>
</dbReference>
<feature type="compositionally biased region" description="Polar residues" evidence="6">
    <location>
        <begin position="1485"/>
        <end position="1501"/>
    </location>
</feature>
<comment type="similarity">
    <text evidence="1">Belongs to the VPS8 family.</text>
</comment>
<gene>
    <name evidence="9" type="primary">LOC106575830</name>
</gene>